<sequence length="169" mass="18590">MMTQPRKLLTLAFVLRPSSTGDGVDVLLGEKKRGFGMGKWNGFGGKVEASDASIAAATARELEEEAFVCVAVDDLDPRGVITFSFEGGKEILEVHIFVATKFTGEPTESEEMRPQWYAEADIPYNQMWADDRLWLPHVLAGKSVAGHAHFADEQTILHHDLRMADGTAI</sequence>
<feature type="domain" description="Nudix hydrolase" evidence="6">
    <location>
        <begin position="5"/>
        <end position="140"/>
    </location>
</feature>
<protein>
    <recommendedName>
        <fullName evidence="6">Nudix hydrolase domain-containing protein</fullName>
    </recommendedName>
</protein>
<proteinExistence type="inferred from homology"/>
<dbReference type="PANTHER" id="PTHR43758">
    <property type="entry name" value="7,8-DIHYDRO-8-OXOGUANINE TRIPHOSPHATASE"/>
    <property type="match status" value="1"/>
</dbReference>
<dbReference type="GO" id="GO:0046872">
    <property type="term" value="F:metal ion binding"/>
    <property type="evidence" value="ECO:0007669"/>
    <property type="project" value="UniProtKB-KW"/>
</dbReference>
<dbReference type="Proteomes" id="UP001146120">
    <property type="component" value="Unassembled WGS sequence"/>
</dbReference>
<dbReference type="AlphaFoldDB" id="A0AAV2YLQ8"/>
<dbReference type="Gene3D" id="3.90.79.10">
    <property type="entry name" value="Nucleoside Triphosphate Pyrophosphohydrolase"/>
    <property type="match status" value="1"/>
</dbReference>
<comment type="similarity">
    <text evidence="2">Belongs to the Nudix hydrolase family.</text>
</comment>
<gene>
    <name evidence="7" type="ORF">N0F65_003742</name>
</gene>
<evidence type="ECO:0000256" key="1">
    <source>
        <dbReference type="ARBA" id="ARBA00001946"/>
    </source>
</evidence>
<dbReference type="EMBL" id="DAKRPA010000221">
    <property type="protein sequence ID" value="DAZ95025.1"/>
    <property type="molecule type" value="Genomic_DNA"/>
</dbReference>
<dbReference type="PROSITE" id="PS51462">
    <property type="entry name" value="NUDIX"/>
    <property type="match status" value="1"/>
</dbReference>
<dbReference type="InterPro" id="IPR015797">
    <property type="entry name" value="NUDIX_hydrolase-like_dom_sf"/>
</dbReference>
<evidence type="ECO:0000256" key="4">
    <source>
        <dbReference type="ARBA" id="ARBA00022801"/>
    </source>
</evidence>
<comment type="cofactor">
    <cofactor evidence="1">
        <name>Mg(2+)</name>
        <dbReference type="ChEBI" id="CHEBI:18420"/>
    </cofactor>
</comment>
<evidence type="ECO:0000313" key="8">
    <source>
        <dbReference type="Proteomes" id="UP001146120"/>
    </source>
</evidence>
<organism evidence="7 8">
    <name type="scientific">Lagenidium giganteum</name>
    <dbReference type="NCBI Taxonomy" id="4803"/>
    <lineage>
        <taxon>Eukaryota</taxon>
        <taxon>Sar</taxon>
        <taxon>Stramenopiles</taxon>
        <taxon>Oomycota</taxon>
        <taxon>Peronosporomycetes</taxon>
        <taxon>Pythiales</taxon>
        <taxon>Pythiaceae</taxon>
    </lineage>
</organism>
<keyword evidence="5" id="KW-0460">Magnesium</keyword>
<evidence type="ECO:0000313" key="7">
    <source>
        <dbReference type="EMBL" id="DAZ95025.1"/>
    </source>
</evidence>
<dbReference type="InterPro" id="IPR000086">
    <property type="entry name" value="NUDIX_hydrolase_dom"/>
</dbReference>
<dbReference type="CDD" id="cd03427">
    <property type="entry name" value="NUDIX_MTH1_Nudt1"/>
    <property type="match status" value="1"/>
</dbReference>
<dbReference type="PANTHER" id="PTHR43758:SF2">
    <property type="entry name" value="OXIDIZED PURINE NUCLEOSIDE TRIPHOSPHATE HYDROLASE"/>
    <property type="match status" value="1"/>
</dbReference>
<evidence type="ECO:0000256" key="2">
    <source>
        <dbReference type="ARBA" id="ARBA00005582"/>
    </source>
</evidence>
<evidence type="ECO:0000259" key="6">
    <source>
        <dbReference type="PROSITE" id="PS51462"/>
    </source>
</evidence>
<evidence type="ECO:0000256" key="3">
    <source>
        <dbReference type="ARBA" id="ARBA00022723"/>
    </source>
</evidence>
<comment type="caution">
    <text evidence="7">The sequence shown here is derived from an EMBL/GenBank/DDBJ whole genome shotgun (WGS) entry which is preliminary data.</text>
</comment>
<keyword evidence="4" id="KW-0378">Hydrolase</keyword>
<dbReference type="Pfam" id="PF00293">
    <property type="entry name" value="NUDIX"/>
    <property type="match status" value="1"/>
</dbReference>
<reference evidence="7" key="2">
    <citation type="journal article" date="2023" name="Microbiol Resour">
        <title>Decontamination and Annotation of the Draft Genome Sequence of the Oomycete Lagenidium giganteum ARSEF 373.</title>
        <authorList>
            <person name="Morgan W.R."/>
            <person name="Tartar A."/>
        </authorList>
    </citation>
    <scope>NUCLEOTIDE SEQUENCE</scope>
    <source>
        <strain evidence="7">ARSEF 373</strain>
    </source>
</reference>
<keyword evidence="8" id="KW-1185">Reference proteome</keyword>
<dbReference type="GO" id="GO:0008413">
    <property type="term" value="F:8-oxo-7,8-dihydroguanosine triphosphate pyrophosphatase activity"/>
    <property type="evidence" value="ECO:0007669"/>
    <property type="project" value="TreeGrafter"/>
</dbReference>
<keyword evidence="3" id="KW-0479">Metal-binding</keyword>
<accession>A0AAV2YLQ8</accession>
<reference evidence="7" key="1">
    <citation type="submission" date="2022-11" db="EMBL/GenBank/DDBJ databases">
        <authorList>
            <person name="Morgan W.R."/>
            <person name="Tartar A."/>
        </authorList>
    </citation>
    <scope>NUCLEOTIDE SEQUENCE</scope>
    <source>
        <strain evidence="7">ARSEF 373</strain>
    </source>
</reference>
<dbReference type="SUPFAM" id="SSF55811">
    <property type="entry name" value="Nudix"/>
    <property type="match status" value="1"/>
</dbReference>
<dbReference type="GO" id="GO:0005737">
    <property type="term" value="C:cytoplasm"/>
    <property type="evidence" value="ECO:0007669"/>
    <property type="project" value="TreeGrafter"/>
</dbReference>
<name>A0AAV2YLQ8_9STRA</name>
<evidence type="ECO:0000256" key="5">
    <source>
        <dbReference type="ARBA" id="ARBA00022842"/>
    </source>
</evidence>
<dbReference type="GO" id="GO:0042262">
    <property type="term" value="P:DNA protection"/>
    <property type="evidence" value="ECO:0007669"/>
    <property type="project" value="TreeGrafter"/>
</dbReference>